<dbReference type="EMBL" id="FRCS01000011">
    <property type="protein sequence ID" value="SHN45212.1"/>
    <property type="molecule type" value="Genomic_DNA"/>
</dbReference>
<dbReference type="STRING" id="134849.SAMN05443668_111196"/>
<dbReference type="AlphaFoldDB" id="A0A1M7RGC1"/>
<keyword evidence="2" id="KW-1185">Reference proteome</keyword>
<dbReference type="RefSeq" id="WP_281248400.1">
    <property type="nucleotide sequence ID" value="NZ_FRCS01000011.1"/>
</dbReference>
<dbReference type="Proteomes" id="UP000184440">
    <property type="component" value="Unassembled WGS sequence"/>
</dbReference>
<evidence type="ECO:0000313" key="2">
    <source>
        <dbReference type="Proteomes" id="UP000184440"/>
    </source>
</evidence>
<gene>
    <name evidence="1" type="ORF">SAMN05443668_111196</name>
</gene>
<proteinExistence type="predicted"/>
<sequence>MSSSKASLRARIVLRDRADGTEARLARREILAFLRSRLPGADER</sequence>
<evidence type="ECO:0000313" key="1">
    <source>
        <dbReference type="EMBL" id="SHN45212.1"/>
    </source>
</evidence>
<accession>A0A1M7RGC1</accession>
<organism evidence="1 2">
    <name type="scientific">Cryptosporangium aurantiacum</name>
    <dbReference type="NCBI Taxonomy" id="134849"/>
    <lineage>
        <taxon>Bacteria</taxon>
        <taxon>Bacillati</taxon>
        <taxon>Actinomycetota</taxon>
        <taxon>Actinomycetes</taxon>
        <taxon>Cryptosporangiales</taxon>
        <taxon>Cryptosporangiaceae</taxon>
        <taxon>Cryptosporangium</taxon>
    </lineage>
</organism>
<protein>
    <submittedName>
        <fullName evidence="1">Uncharacterized protein</fullName>
    </submittedName>
</protein>
<reference evidence="1 2" key="1">
    <citation type="submission" date="2016-11" db="EMBL/GenBank/DDBJ databases">
        <authorList>
            <person name="Jaros S."/>
            <person name="Januszkiewicz K."/>
            <person name="Wedrychowicz H."/>
        </authorList>
    </citation>
    <scope>NUCLEOTIDE SEQUENCE [LARGE SCALE GENOMIC DNA]</scope>
    <source>
        <strain evidence="1 2">DSM 46144</strain>
    </source>
</reference>
<name>A0A1M7RGC1_9ACTN</name>